<feature type="transmembrane region" description="Helical" evidence="6">
    <location>
        <begin position="21"/>
        <end position="39"/>
    </location>
</feature>
<dbReference type="GO" id="GO:0000271">
    <property type="term" value="P:polysaccharide biosynthetic process"/>
    <property type="evidence" value="ECO:0007669"/>
    <property type="project" value="InterPro"/>
</dbReference>
<evidence type="ECO:0000256" key="3">
    <source>
        <dbReference type="ARBA" id="ARBA00022692"/>
    </source>
</evidence>
<dbReference type="KEGG" id="spha:D3Y57_11135"/>
<proteinExistence type="inferred from homology"/>
<evidence type="ECO:0000256" key="4">
    <source>
        <dbReference type="ARBA" id="ARBA00022989"/>
    </source>
</evidence>
<keyword evidence="5 6" id="KW-0472">Membrane</keyword>
<dbReference type="GO" id="GO:0005886">
    <property type="term" value="C:plasma membrane"/>
    <property type="evidence" value="ECO:0007669"/>
    <property type="project" value="TreeGrafter"/>
</dbReference>
<sequence length="138" mass="15340">MLKTLSLDDNQRALLAQILRYAVTGGFVTVLGVVVYALFVRVVGTAPLVANVAAYLVAMAAGYFLHSRFSFRDQGSRGKPAQVGAKFFITSGISFSLNSFFVWLFTSIFHWDKLTPIGAMVFITPVICFVIYRKWVFV</sequence>
<keyword evidence="4 6" id="KW-1133">Transmembrane helix</keyword>
<dbReference type="EMBL" id="CP032829">
    <property type="protein sequence ID" value="AYJ86420.1"/>
    <property type="molecule type" value="Genomic_DNA"/>
</dbReference>
<evidence type="ECO:0000256" key="2">
    <source>
        <dbReference type="ARBA" id="ARBA00009399"/>
    </source>
</evidence>
<dbReference type="InterPro" id="IPR051401">
    <property type="entry name" value="GtrA_CellWall_Glycosyl"/>
</dbReference>
<reference evidence="8 9" key="1">
    <citation type="submission" date="2018-09" db="EMBL/GenBank/DDBJ databases">
        <title>Sphingomonas peninsula sp. nov., isolated from fildes peninsula, Antarctic soil.</title>
        <authorList>
            <person name="Yingchao G."/>
        </authorList>
    </citation>
    <scope>NUCLEOTIDE SEQUENCE [LARGE SCALE GENOMIC DNA]</scope>
    <source>
        <strain evidence="8 9">YZ-8</strain>
    </source>
</reference>
<comment type="similarity">
    <text evidence="2">Belongs to the GtrA family.</text>
</comment>
<dbReference type="InterPro" id="IPR007267">
    <property type="entry name" value="GtrA_DPMS_TM"/>
</dbReference>
<dbReference type="Proteomes" id="UP000276254">
    <property type="component" value="Chromosome"/>
</dbReference>
<organism evidence="8 9">
    <name type="scientific">Sphingomonas paeninsulae</name>
    <dbReference type="NCBI Taxonomy" id="2319844"/>
    <lineage>
        <taxon>Bacteria</taxon>
        <taxon>Pseudomonadati</taxon>
        <taxon>Pseudomonadota</taxon>
        <taxon>Alphaproteobacteria</taxon>
        <taxon>Sphingomonadales</taxon>
        <taxon>Sphingomonadaceae</taxon>
        <taxon>Sphingomonas</taxon>
    </lineage>
</organism>
<dbReference type="AlphaFoldDB" id="A0A494TBC6"/>
<evidence type="ECO:0000313" key="9">
    <source>
        <dbReference type="Proteomes" id="UP000276254"/>
    </source>
</evidence>
<gene>
    <name evidence="8" type="ORF">D3Y57_11135</name>
</gene>
<dbReference type="PANTHER" id="PTHR38459:SF1">
    <property type="entry name" value="PROPHAGE BACTOPRENOL-LINKED GLUCOSE TRANSLOCASE HOMOLOG"/>
    <property type="match status" value="1"/>
</dbReference>
<evidence type="ECO:0000256" key="6">
    <source>
        <dbReference type="SAM" id="Phobius"/>
    </source>
</evidence>
<dbReference type="OrthoDB" id="8454931at2"/>
<keyword evidence="9" id="KW-1185">Reference proteome</keyword>
<evidence type="ECO:0000256" key="1">
    <source>
        <dbReference type="ARBA" id="ARBA00004141"/>
    </source>
</evidence>
<accession>A0A494TBC6</accession>
<evidence type="ECO:0000313" key="8">
    <source>
        <dbReference type="EMBL" id="AYJ86420.1"/>
    </source>
</evidence>
<dbReference type="RefSeq" id="WP_121153044.1">
    <property type="nucleotide sequence ID" value="NZ_CP032829.1"/>
</dbReference>
<comment type="subcellular location">
    <subcellularLocation>
        <location evidence="1">Membrane</location>
        <topology evidence="1">Multi-pass membrane protein</topology>
    </subcellularLocation>
</comment>
<dbReference type="Pfam" id="PF04138">
    <property type="entry name" value="GtrA_DPMS_TM"/>
    <property type="match status" value="1"/>
</dbReference>
<evidence type="ECO:0000259" key="7">
    <source>
        <dbReference type="Pfam" id="PF04138"/>
    </source>
</evidence>
<protein>
    <submittedName>
        <fullName evidence="8">GtrA family protein</fullName>
    </submittedName>
</protein>
<keyword evidence="3 6" id="KW-0812">Transmembrane</keyword>
<dbReference type="PANTHER" id="PTHR38459">
    <property type="entry name" value="PROPHAGE BACTOPRENOL-LINKED GLUCOSE TRANSLOCASE HOMOLOG"/>
    <property type="match status" value="1"/>
</dbReference>
<feature type="transmembrane region" description="Helical" evidence="6">
    <location>
        <begin position="87"/>
        <end position="108"/>
    </location>
</feature>
<evidence type="ECO:0000256" key="5">
    <source>
        <dbReference type="ARBA" id="ARBA00023136"/>
    </source>
</evidence>
<feature type="transmembrane region" description="Helical" evidence="6">
    <location>
        <begin position="45"/>
        <end position="66"/>
    </location>
</feature>
<feature type="transmembrane region" description="Helical" evidence="6">
    <location>
        <begin position="114"/>
        <end position="132"/>
    </location>
</feature>
<feature type="domain" description="GtrA/DPMS transmembrane" evidence="7">
    <location>
        <begin position="20"/>
        <end position="137"/>
    </location>
</feature>
<name>A0A494TBC6_SPHPE</name>